<feature type="region of interest" description="Disordered" evidence="1">
    <location>
        <begin position="1"/>
        <end position="66"/>
    </location>
</feature>
<evidence type="ECO:0000313" key="2">
    <source>
        <dbReference type="EMBL" id="KAG4424184.1"/>
    </source>
</evidence>
<comment type="caution">
    <text evidence="2">The sequence shown here is derived from an EMBL/GenBank/DDBJ whole genome shotgun (WGS) entry which is preliminary data.</text>
</comment>
<gene>
    <name evidence="2" type="ORF">IFR04_002738</name>
</gene>
<keyword evidence="3" id="KW-1185">Reference proteome</keyword>
<evidence type="ECO:0000313" key="3">
    <source>
        <dbReference type="Proteomes" id="UP000664132"/>
    </source>
</evidence>
<feature type="compositionally biased region" description="Basic and acidic residues" evidence="1">
    <location>
        <begin position="1"/>
        <end position="36"/>
    </location>
</feature>
<dbReference type="EMBL" id="JAFJYH010000024">
    <property type="protein sequence ID" value="KAG4424184.1"/>
    <property type="molecule type" value="Genomic_DNA"/>
</dbReference>
<dbReference type="AlphaFoldDB" id="A0A8H7WFY9"/>
<sequence length="66" mass="7182">MPESVAKKEEIFDSTREHEGKSFGDISEEKSLEDRHKKLGIGESVGSAGSAHITTNDESDSDRSCV</sequence>
<evidence type="ECO:0000256" key="1">
    <source>
        <dbReference type="SAM" id="MobiDB-lite"/>
    </source>
</evidence>
<accession>A0A8H7WFY9</accession>
<name>A0A8H7WFY9_9HELO</name>
<proteinExistence type="predicted"/>
<organism evidence="2 3">
    <name type="scientific">Cadophora malorum</name>
    <dbReference type="NCBI Taxonomy" id="108018"/>
    <lineage>
        <taxon>Eukaryota</taxon>
        <taxon>Fungi</taxon>
        <taxon>Dikarya</taxon>
        <taxon>Ascomycota</taxon>
        <taxon>Pezizomycotina</taxon>
        <taxon>Leotiomycetes</taxon>
        <taxon>Helotiales</taxon>
        <taxon>Ploettnerulaceae</taxon>
        <taxon>Cadophora</taxon>
    </lineage>
</organism>
<reference evidence="2" key="1">
    <citation type="submission" date="2021-02" db="EMBL/GenBank/DDBJ databases">
        <title>Genome sequence Cadophora malorum strain M34.</title>
        <authorList>
            <person name="Stefanovic E."/>
            <person name="Vu D."/>
            <person name="Scully C."/>
            <person name="Dijksterhuis J."/>
            <person name="Roader J."/>
            <person name="Houbraken J."/>
        </authorList>
    </citation>
    <scope>NUCLEOTIDE SEQUENCE</scope>
    <source>
        <strain evidence="2">M34</strain>
    </source>
</reference>
<protein>
    <submittedName>
        <fullName evidence="2">Uncharacterized protein</fullName>
    </submittedName>
</protein>
<dbReference type="Proteomes" id="UP000664132">
    <property type="component" value="Unassembled WGS sequence"/>
</dbReference>